<dbReference type="InterPro" id="IPR002033">
    <property type="entry name" value="TatC"/>
</dbReference>
<reference evidence="6 7" key="1">
    <citation type="submission" date="2021-03" db="EMBL/GenBank/DDBJ databases">
        <title>Genomic Encyclopedia of Type Strains, Phase IV (KMG-IV): sequencing the most valuable type-strain genomes for metagenomic binning, comparative biology and taxonomic classification.</title>
        <authorList>
            <person name="Goeker M."/>
        </authorList>
    </citation>
    <scope>NUCLEOTIDE SEQUENCE [LARGE SCALE GENOMIC DNA]</scope>
    <source>
        <strain evidence="6 7">DSM 24738</strain>
    </source>
</reference>
<comment type="function">
    <text evidence="5">Part of the twin-arginine translocation (Tat) system that transports large folded proteins containing a characteristic twin-arginine motif in their signal peptide across membranes.</text>
</comment>
<comment type="caution">
    <text evidence="5">Lacks conserved residue(s) required for the propagation of feature annotation.</text>
</comment>
<dbReference type="EMBL" id="JAGGKT010000001">
    <property type="protein sequence ID" value="MBP1930052.1"/>
    <property type="molecule type" value="Genomic_DNA"/>
</dbReference>
<dbReference type="Pfam" id="PF00902">
    <property type="entry name" value="TatC"/>
    <property type="match status" value="1"/>
</dbReference>
<organism evidence="6 7">
    <name type="scientific">Ammoniphilus resinae</name>
    <dbReference type="NCBI Taxonomy" id="861532"/>
    <lineage>
        <taxon>Bacteria</taxon>
        <taxon>Bacillati</taxon>
        <taxon>Bacillota</taxon>
        <taxon>Bacilli</taxon>
        <taxon>Bacillales</taxon>
        <taxon>Paenibacillaceae</taxon>
        <taxon>Aneurinibacillus group</taxon>
        <taxon>Ammoniphilus</taxon>
    </lineage>
</organism>
<dbReference type="PRINTS" id="PR01840">
    <property type="entry name" value="TATCFAMILY"/>
</dbReference>
<dbReference type="HAMAP" id="MF_00902">
    <property type="entry name" value="TatC"/>
    <property type="match status" value="1"/>
</dbReference>
<dbReference type="RefSeq" id="WP_209807753.1">
    <property type="nucleotide sequence ID" value="NZ_JAGGKT010000001.1"/>
</dbReference>
<evidence type="ECO:0000256" key="1">
    <source>
        <dbReference type="ARBA" id="ARBA00004141"/>
    </source>
</evidence>
<dbReference type="NCBIfam" id="TIGR00945">
    <property type="entry name" value="tatC"/>
    <property type="match status" value="1"/>
</dbReference>
<comment type="subcellular location">
    <subcellularLocation>
        <location evidence="5">Cell membrane</location>
        <topology evidence="5">Multi-pass membrane protein</topology>
    </subcellularLocation>
    <subcellularLocation>
        <location evidence="1">Membrane</location>
        <topology evidence="1">Multi-pass membrane protein</topology>
    </subcellularLocation>
</comment>
<feature type="transmembrane region" description="Helical" evidence="5">
    <location>
        <begin position="20"/>
        <end position="41"/>
    </location>
</feature>
<sequence length="260" mass="29713">MTDNEMSWVEHLSEVRKRLIWIILGFVVSMALGLFLAQPVIEHLKNDPAAINISWHVFGISDALRIYMQVSFTVALLFTLPLILYHAWAFVSPGLLATERRAIALYIPFAFLLFLLGIGFGYYGLFPMIITFMTGFTTAVGAEETFGMTQYFQFMFNLILPIALIFELPIVILFLTTLRLITPIFLVKFRKYAIFISVVIAAMISPPDFVSHTLTAIPIILLYELSIWLSKVVYHRQQMRDRLAAAEEEEEFATIITDDE</sequence>
<feature type="transmembrane region" description="Helical" evidence="5">
    <location>
        <begin position="66"/>
        <end position="91"/>
    </location>
</feature>
<evidence type="ECO:0000313" key="6">
    <source>
        <dbReference type="EMBL" id="MBP1930052.1"/>
    </source>
</evidence>
<dbReference type="PROSITE" id="PS01218">
    <property type="entry name" value="TATC"/>
    <property type="match status" value="1"/>
</dbReference>
<evidence type="ECO:0000256" key="4">
    <source>
        <dbReference type="ARBA" id="ARBA00023136"/>
    </source>
</evidence>
<keyword evidence="5" id="KW-0811">Translocation</keyword>
<comment type="similarity">
    <text evidence="5">Belongs to the TatC family.</text>
</comment>
<comment type="subunit">
    <text evidence="5">Forms a complex with TatA.</text>
</comment>
<evidence type="ECO:0000256" key="2">
    <source>
        <dbReference type="ARBA" id="ARBA00022692"/>
    </source>
</evidence>
<evidence type="ECO:0000313" key="7">
    <source>
        <dbReference type="Proteomes" id="UP001519343"/>
    </source>
</evidence>
<keyword evidence="2 5" id="KW-0812">Transmembrane</keyword>
<dbReference type="Proteomes" id="UP001519343">
    <property type="component" value="Unassembled WGS sequence"/>
</dbReference>
<proteinExistence type="inferred from homology"/>
<evidence type="ECO:0000256" key="3">
    <source>
        <dbReference type="ARBA" id="ARBA00022989"/>
    </source>
</evidence>
<feature type="transmembrane region" description="Helical" evidence="5">
    <location>
        <begin position="158"/>
        <end position="180"/>
    </location>
</feature>
<keyword evidence="7" id="KW-1185">Reference proteome</keyword>
<name>A0ABS4GIY0_9BACL</name>
<keyword evidence="5" id="KW-0813">Transport</keyword>
<keyword evidence="5" id="KW-1003">Cell membrane</keyword>
<dbReference type="PANTHER" id="PTHR30371">
    <property type="entry name" value="SEC-INDEPENDENT PROTEIN TRANSLOCASE PROTEIN TATC"/>
    <property type="match status" value="1"/>
</dbReference>
<keyword evidence="4 5" id="KW-0472">Membrane</keyword>
<accession>A0ABS4GIY0</accession>
<feature type="transmembrane region" description="Helical" evidence="5">
    <location>
        <begin position="216"/>
        <end position="234"/>
    </location>
</feature>
<feature type="transmembrane region" description="Helical" evidence="5">
    <location>
        <begin position="103"/>
        <end position="125"/>
    </location>
</feature>
<comment type="caution">
    <text evidence="6">The sequence shown here is derived from an EMBL/GenBank/DDBJ whole genome shotgun (WGS) entry which is preliminary data.</text>
</comment>
<dbReference type="InterPro" id="IPR019820">
    <property type="entry name" value="Sec-indep_translocase_CS"/>
</dbReference>
<protein>
    <recommendedName>
        <fullName evidence="5">Sec-independent protein translocase protein TatC</fullName>
    </recommendedName>
</protein>
<keyword evidence="5" id="KW-0653">Protein transport</keyword>
<evidence type="ECO:0000256" key="5">
    <source>
        <dbReference type="HAMAP-Rule" id="MF_00902"/>
    </source>
</evidence>
<gene>
    <name evidence="5" type="primary">tatC</name>
    <name evidence="6" type="ORF">J2Z37_000039</name>
</gene>
<dbReference type="PANTHER" id="PTHR30371:SF0">
    <property type="entry name" value="SEC-INDEPENDENT PROTEIN TRANSLOCASE PROTEIN TATC, CHLOROPLASTIC-RELATED"/>
    <property type="match status" value="1"/>
</dbReference>
<keyword evidence="3 5" id="KW-1133">Transmembrane helix</keyword>